<organism evidence="5 6">
    <name type="scientific">Schinkia azotoformans LMG 9581</name>
    <dbReference type="NCBI Taxonomy" id="1131731"/>
    <lineage>
        <taxon>Bacteria</taxon>
        <taxon>Bacillati</taxon>
        <taxon>Bacillota</taxon>
        <taxon>Bacilli</taxon>
        <taxon>Bacillales</taxon>
        <taxon>Bacillaceae</taxon>
        <taxon>Calidifontibacillus/Schinkia group</taxon>
        <taxon>Schinkia</taxon>
    </lineage>
</organism>
<protein>
    <recommendedName>
        <fullName evidence="4">DUF4352 domain-containing protein</fullName>
    </recommendedName>
</protein>
<feature type="domain" description="DUF4352" evidence="4">
    <location>
        <begin position="66"/>
        <end position="188"/>
    </location>
</feature>
<evidence type="ECO:0000259" key="4">
    <source>
        <dbReference type="Pfam" id="PF11611"/>
    </source>
</evidence>
<dbReference type="Proteomes" id="UP000006315">
    <property type="component" value="Unassembled WGS sequence"/>
</dbReference>
<comment type="caution">
    <text evidence="5">The sequence shown here is derived from an EMBL/GenBank/DDBJ whole genome shotgun (WGS) entry which is preliminary data.</text>
</comment>
<dbReference type="InterPro" id="IPR029051">
    <property type="entry name" value="DUF4352"/>
</dbReference>
<keyword evidence="1" id="KW-0732">Signal</keyword>
<accession>K6DHE2</accession>
<feature type="compositionally biased region" description="Basic and acidic residues" evidence="2">
    <location>
        <begin position="49"/>
        <end position="64"/>
    </location>
</feature>
<feature type="transmembrane region" description="Helical" evidence="3">
    <location>
        <begin position="7"/>
        <end position="26"/>
    </location>
</feature>
<dbReference type="InterPro" id="IPR029050">
    <property type="entry name" value="Immunoprotect_excell_Ig-like"/>
</dbReference>
<dbReference type="STRING" id="1131731.BAZO_08411"/>
<keyword evidence="3" id="KW-1133">Transmembrane helix</keyword>
<name>K6DHE2_SCHAZ</name>
<evidence type="ECO:0000313" key="6">
    <source>
        <dbReference type="Proteomes" id="UP000006315"/>
    </source>
</evidence>
<gene>
    <name evidence="5" type="ORF">BAZO_08411</name>
</gene>
<evidence type="ECO:0000256" key="1">
    <source>
        <dbReference type="ARBA" id="ARBA00022729"/>
    </source>
</evidence>
<dbReference type="RefSeq" id="WP_003330948.1">
    <property type="nucleotide sequence ID" value="NZ_AJLR01000046.1"/>
</dbReference>
<feature type="region of interest" description="Disordered" evidence="2">
    <location>
        <begin position="45"/>
        <end position="64"/>
    </location>
</feature>
<keyword evidence="6" id="KW-1185">Reference proteome</keyword>
<dbReference type="EMBL" id="AJLR01000046">
    <property type="protein sequence ID" value="EKN67498.1"/>
    <property type="molecule type" value="Genomic_DNA"/>
</dbReference>
<keyword evidence="3" id="KW-0472">Membrane</keyword>
<dbReference type="AlphaFoldDB" id="K6DHE2"/>
<sequence length="196" mass="20761">MKKFLKLGCGGLIGVIVLIIVIGALFGDDSKKTTNVEKEAVEATATKSNEGKKEESTTEEAKKASIGEELTIGKAVFKVNSMEETNKITAGNGMFKYTPDSEGAVFLIVNVTVKNNGTEMIQTDSSFFKLKATSGATYSPSSIIVADGKFFTFEGINPGLALTGNVVFEVPASLTGLDLQVQTGFWGTETGIINLN</sequence>
<dbReference type="Pfam" id="PF11611">
    <property type="entry name" value="DUF4352"/>
    <property type="match status" value="1"/>
</dbReference>
<dbReference type="PATRIC" id="fig|1131731.3.peg.1757"/>
<evidence type="ECO:0000256" key="3">
    <source>
        <dbReference type="SAM" id="Phobius"/>
    </source>
</evidence>
<reference evidence="5 6" key="1">
    <citation type="journal article" date="2012" name="Front. Microbiol.">
        <title>Redundancy and modularity in membrane-associated dissimilatory nitrate reduction in Bacillus.</title>
        <authorList>
            <person name="Heylen K."/>
            <person name="Keltjens J."/>
        </authorList>
    </citation>
    <scope>NUCLEOTIDE SEQUENCE [LARGE SCALE GENOMIC DNA]</scope>
    <source>
        <strain evidence="5 6">LMG 9581</strain>
    </source>
</reference>
<keyword evidence="3" id="KW-0812">Transmembrane</keyword>
<evidence type="ECO:0000313" key="5">
    <source>
        <dbReference type="EMBL" id="EKN67498.1"/>
    </source>
</evidence>
<dbReference type="Gene3D" id="2.60.40.1240">
    <property type="match status" value="1"/>
</dbReference>
<evidence type="ECO:0000256" key="2">
    <source>
        <dbReference type="SAM" id="MobiDB-lite"/>
    </source>
</evidence>
<proteinExistence type="predicted"/>